<dbReference type="InterPro" id="IPR050472">
    <property type="entry name" value="Anth_synth/Amidotransfase"/>
</dbReference>
<organism evidence="6">
    <name type="scientific">Buchnera aphidicola str. USDA</name>
    <name type="common">Myzus persicae</name>
    <dbReference type="NCBI Taxonomy" id="1009856"/>
    <lineage>
        <taxon>Bacteria</taxon>
        <taxon>Pseudomonadati</taxon>
        <taxon>Pseudomonadota</taxon>
        <taxon>Gammaproteobacteria</taxon>
        <taxon>Enterobacterales</taxon>
        <taxon>Erwiniaceae</taxon>
        <taxon>Buchnera</taxon>
    </lineage>
</organism>
<dbReference type="EC" id="4.1.3.27" evidence="1"/>
<dbReference type="PROSITE" id="PS51273">
    <property type="entry name" value="GATASE_TYPE_1"/>
    <property type="match status" value="1"/>
</dbReference>
<dbReference type="PANTHER" id="PTHR43418">
    <property type="entry name" value="MULTIFUNCTIONAL TRYPTOPHAN BIOSYNTHESIS PROTEIN-RELATED"/>
    <property type="match status" value="1"/>
</dbReference>
<keyword evidence="3" id="KW-0456">Lyase</keyword>
<dbReference type="GO" id="GO:0004049">
    <property type="term" value="F:anthranilate synthase activity"/>
    <property type="evidence" value="ECO:0007669"/>
    <property type="project" value="UniProtKB-EC"/>
</dbReference>
<keyword evidence="2" id="KW-0315">Glutamine amidotransferase</keyword>
<dbReference type="GO" id="GO:0002047">
    <property type="term" value="P:phenazine biosynthetic process"/>
    <property type="evidence" value="ECO:0007669"/>
    <property type="project" value="TreeGrafter"/>
</dbReference>
<evidence type="ECO:0000256" key="3">
    <source>
        <dbReference type="ARBA" id="ARBA00023239"/>
    </source>
</evidence>
<sequence>MANILLLDNIDSFTYNLVEPLRNQDNKVLIYRNRAKIEIILKTLQTLKNPILMLSPEPGLPQHAGCMLNLIKTVTGSIPIGICLGR</sequence>
<keyword evidence="6" id="KW-0614">Plasmid</keyword>
<protein>
    <recommendedName>
        <fullName evidence="1">anthranilate synthase</fullName>
        <ecNumber evidence="1">4.1.3.27</ecNumber>
    </recommendedName>
</protein>
<comment type="catalytic activity">
    <reaction evidence="4">
        <text>chorismate + L-glutamine = anthranilate + pyruvate + L-glutamate + H(+)</text>
        <dbReference type="Rhea" id="RHEA:21732"/>
        <dbReference type="ChEBI" id="CHEBI:15361"/>
        <dbReference type="ChEBI" id="CHEBI:15378"/>
        <dbReference type="ChEBI" id="CHEBI:16567"/>
        <dbReference type="ChEBI" id="CHEBI:29748"/>
        <dbReference type="ChEBI" id="CHEBI:29985"/>
        <dbReference type="ChEBI" id="CHEBI:58359"/>
        <dbReference type="EC" id="4.1.3.27"/>
    </reaction>
</comment>
<accession>R9QEX3</accession>
<evidence type="ECO:0000256" key="1">
    <source>
        <dbReference type="ARBA" id="ARBA00012266"/>
    </source>
</evidence>
<evidence type="ECO:0000256" key="2">
    <source>
        <dbReference type="ARBA" id="ARBA00022962"/>
    </source>
</evidence>
<evidence type="ECO:0000256" key="4">
    <source>
        <dbReference type="ARBA" id="ARBA00047683"/>
    </source>
</evidence>
<dbReference type="EMBL" id="JF928419">
    <property type="protein sequence ID" value="AFM46211.1"/>
    <property type="molecule type" value="Genomic_DNA"/>
</dbReference>
<geneLocation type="plasmid" evidence="6">
    <name>pTrp</name>
</geneLocation>
<reference evidence="6" key="1">
    <citation type="journal article" date="2013" name="BMC Genomics">
        <title>Comparative analysis of genome sequences from four strains of the Buchnera aphidicola Mp endosymbion of the green peach aphid, Myzus persicae.</title>
        <authorList>
            <person name="Jiang Z."/>
            <person name="Jones D.H."/>
            <person name="Khuri S."/>
            <person name="Tsinoremas N.F."/>
            <person name="Wyss T."/>
            <person name="Jander G."/>
            <person name="Wilson A.C."/>
        </authorList>
    </citation>
    <scope>NUCLEOTIDE SEQUENCE</scope>
    <source>
        <strain evidence="6">USDA</strain>
        <plasmid evidence="6">pTrp</plasmid>
    </source>
</reference>
<evidence type="ECO:0000313" key="6">
    <source>
        <dbReference type="EMBL" id="AFM46211.1"/>
    </source>
</evidence>
<dbReference type="InterPro" id="IPR017926">
    <property type="entry name" value="GATASE"/>
</dbReference>
<name>R9QEX3_BUCMP</name>
<dbReference type="PANTHER" id="PTHR43418:SF2">
    <property type="entry name" value="BIFUNCTIONAL PROTEIN TRPGD"/>
    <property type="match status" value="1"/>
</dbReference>
<dbReference type="AlphaFoldDB" id="R9QEX3"/>
<evidence type="ECO:0000259" key="5">
    <source>
        <dbReference type="Pfam" id="PF00117"/>
    </source>
</evidence>
<proteinExistence type="predicted"/>
<dbReference type="GO" id="GO:0005829">
    <property type="term" value="C:cytosol"/>
    <property type="evidence" value="ECO:0007669"/>
    <property type="project" value="TreeGrafter"/>
</dbReference>
<dbReference type="PRINTS" id="PR00097">
    <property type="entry name" value="ANTSNTHASEII"/>
</dbReference>
<dbReference type="InterPro" id="IPR029062">
    <property type="entry name" value="Class_I_gatase-like"/>
</dbReference>
<dbReference type="Gene3D" id="3.40.50.880">
    <property type="match status" value="1"/>
</dbReference>
<gene>
    <name evidence="6" type="primary">trpG</name>
    <name evidence="6" type="ORF">BUMPUSDA_pTrp2</name>
</gene>
<feature type="domain" description="Glutamine amidotransferase" evidence="5">
    <location>
        <begin position="5"/>
        <end position="85"/>
    </location>
</feature>
<dbReference type="GO" id="GO:0004048">
    <property type="term" value="F:anthranilate phosphoribosyltransferase activity"/>
    <property type="evidence" value="ECO:0007669"/>
    <property type="project" value="TreeGrafter"/>
</dbReference>
<dbReference type="GO" id="GO:0000162">
    <property type="term" value="P:L-tryptophan biosynthetic process"/>
    <property type="evidence" value="ECO:0007669"/>
    <property type="project" value="TreeGrafter"/>
</dbReference>
<dbReference type="Pfam" id="PF00117">
    <property type="entry name" value="GATase"/>
    <property type="match status" value="1"/>
</dbReference>
<dbReference type="SUPFAM" id="SSF52317">
    <property type="entry name" value="Class I glutamine amidotransferase-like"/>
    <property type="match status" value="1"/>
</dbReference>